<keyword evidence="3" id="KW-1185">Reference proteome</keyword>
<reference evidence="2 3" key="1">
    <citation type="submission" date="2024-05" db="EMBL/GenBank/DDBJ databases">
        <authorList>
            <person name="Wallberg A."/>
        </authorList>
    </citation>
    <scope>NUCLEOTIDE SEQUENCE [LARGE SCALE GENOMIC DNA]</scope>
</reference>
<evidence type="ECO:0000256" key="1">
    <source>
        <dbReference type="SAM" id="SignalP"/>
    </source>
</evidence>
<dbReference type="EMBL" id="CAXKWB010038102">
    <property type="protein sequence ID" value="CAL4151174.1"/>
    <property type="molecule type" value="Genomic_DNA"/>
</dbReference>
<accession>A0AAV2S1H9</accession>
<feature type="signal peptide" evidence="1">
    <location>
        <begin position="1"/>
        <end position="16"/>
    </location>
</feature>
<feature type="chain" id="PRO_5043573270" description="PX domain-containing protein" evidence="1">
    <location>
        <begin position="17"/>
        <end position="174"/>
    </location>
</feature>
<feature type="non-terminal residue" evidence="2">
    <location>
        <position position="174"/>
    </location>
</feature>
<dbReference type="Proteomes" id="UP001497623">
    <property type="component" value="Unassembled WGS sequence"/>
</dbReference>
<evidence type="ECO:0000313" key="2">
    <source>
        <dbReference type="EMBL" id="CAL4151174.1"/>
    </source>
</evidence>
<protein>
    <recommendedName>
        <fullName evidence="4">PX domain-containing protein</fullName>
    </recommendedName>
</protein>
<comment type="caution">
    <text evidence="2">The sequence shown here is derived from an EMBL/GenBank/DDBJ whole genome shotgun (WGS) entry which is preliminary data.</text>
</comment>
<proteinExistence type="predicted"/>
<name>A0AAV2S1H9_MEGNR</name>
<dbReference type="AlphaFoldDB" id="A0AAV2S1H9"/>
<evidence type="ECO:0008006" key="4">
    <source>
        <dbReference type="Google" id="ProtNLM"/>
    </source>
</evidence>
<evidence type="ECO:0000313" key="3">
    <source>
        <dbReference type="Proteomes" id="UP001497623"/>
    </source>
</evidence>
<gene>
    <name evidence="2" type="ORF">MNOR_LOCUS30701</name>
</gene>
<sequence length="174" mass="19615">MNYLVILALVAHTGFASFIPPTIFGDPVSMSVVAEDPPDFRGKPVYRIDFSVKTKGGLQNGMVHRNWDEFQEFQSLINSELTLNPGITLPSEPSVELLNDYLIEASENPNLMISDIMSHFLGINWDGKDLKFFVSFVNFIEIVSQVIKAPYFQPEPPIFDNEDDAILLDEAPYE</sequence>
<organism evidence="2 3">
    <name type="scientific">Meganyctiphanes norvegica</name>
    <name type="common">Northern krill</name>
    <name type="synonym">Thysanopoda norvegica</name>
    <dbReference type="NCBI Taxonomy" id="48144"/>
    <lineage>
        <taxon>Eukaryota</taxon>
        <taxon>Metazoa</taxon>
        <taxon>Ecdysozoa</taxon>
        <taxon>Arthropoda</taxon>
        <taxon>Crustacea</taxon>
        <taxon>Multicrustacea</taxon>
        <taxon>Malacostraca</taxon>
        <taxon>Eumalacostraca</taxon>
        <taxon>Eucarida</taxon>
        <taxon>Euphausiacea</taxon>
        <taxon>Euphausiidae</taxon>
        <taxon>Meganyctiphanes</taxon>
    </lineage>
</organism>
<keyword evidence="1" id="KW-0732">Signal</keyword>